<dbReference type="Proteomes" id="UP001172457">
    <property type="component" value="Chromosome 7"/>
</dbReference>
<comment type="caution">
    <text evidence="2">The sequence shown here is derived from an EMBL/GenBank/DDBJ whole genome shotgun (WGS) entry which is preliminary data.</text>
</comment>
<proteinExistence type="inferred from homology"/>
<keyword evidence="3" id="KW-1185">Reference proteome</keyword>
<evidence type="ECO:0000313" key="3">
    <source>
        <dbReference type="Proteomes" id="UP001172457"/>
    </source>
</evidence>
<evidence type="ECO:0000313" key="2">
    <source>
        <dbReference type="EMBL" id="KAJ9541805.1"/>
    </source>
</evidence>
<evidence type="ECO:0008006" key="4">
    <source>
        <dbReference type="Google" id="ProtNLM"/>
    </source>
</evidence>
<dbReference type="Gene3D" id="3.40.50.2000">
    <property type="entry name" value="Glycogen Phosphorylase B"/>
    <property type="match status" value="1"/>
</dbReference>
<dbReference type="GO" id="GO:0080044">
    <property type="term" value="F:quercetin 7-O-glucosyltransferase activity"/>
    <property type="evidence" value="ECO:0007669"/>
    <property type="project" value="TreeGrafter"/>
</dbReference>
<dbReference type="PANTHER" id="PTHR11926:SF1464">
    <property type="entry name" value="UDP-GLYCOSYLTRANSFERASE 76B1-LIKE"/>
    <property type="match status" value="1"/>
</dbReference>
<reference evidence="2" key="1">
    <citation type="submission" date="2023-03" db="EMBL/GenBank/DDBJ databases">
        <title>Chromosome-scale reference genome and RAD-based genetic map of yellow starthistle (Centaurea solstitialis) reveal putative structural variation and QTLs associated with invader traits.</title>
        <authorList>
            <person name="Reatini B."/>
            <person name="Cang F.A."/>
            <person name="Jiang Q."/>
            <person name="Mckibben M.T.W."/>
            <person name="Barker M.S."/>
            <person name="Rieseberg L.H."/>
            <person name="Dlugosch K.M."/>
        </authorList>
    </citation>
    <scope>NUCLEOTIDE SEQUENCE</scope>
    <source>
        <strain evidence="2">CAN-66</strain>
        <tissue evidence="2">Leaf</tissue>
    </source>
</reference>
<dbReference type="PANTHER" id="PTHR11926">
    <property type="entry name" value="GLUCOSYL/GLUCURONOSYL TRANSFERASES"/>
    <property type="match status" value="1"/>
</dbReference>
<dbReference type="EMBL" id="JARYMX010000007">
    <property type="protein sequence ID" value="KAJ9541805.1"/>
    <property type="molecule type" value="Genomic_DNA"/>
</dbReference>
<evidence type="ECO:0000256" key="1">
    <source>
        <dbReference type="ARBA" id="ARBA00009995"/>
    </source>
</evidence>
<sequence>MKEKHNPKTLQLVRSNRSYPKLRVQLINPYQVIKKGGLSDAIFTYLNLKQYNRSQLTLMDNQTEITGRRRRRILLFPLPFQGHINPMIQLANILYSKGFTITILHTDFNAPVTSNYPNFTFKSVLDNHPQDPRISELPTQGISAAMSRLTHFNEFGADSFRRDLEELLSEKDEATSCLITDALWYFTQGVADGLKLPRLVLRTSSLFSTVFYSSIPLLDDRGYFKLDETRK</sequence>
<comment type="similarity">
    <text evidence="1">Belongs to the UDP-glycosyltransferase family.</text>
</comment>
<protein>
    <recommendedName>
        <fullName evidence="4">UDP-glycosyltransferase</fullName>
    </recommendedName>
</protein>
<dbReference type="AlphaFoldDB" id="A0AA38W7L3"/>
<accession>A0AA38W7L3</accession>
<gene>
    <name evidence="2" type="ORF">OSB04_028311</name>
</gene>
<dbReference type="GO" id="GO:0080043">
    <property type="term" value="F:quercetin 3-O-glucosyltransferase activity"/>
    <property type="evidence" value="ECO:0007669"/>
    <property type="project" value="TreeGrafter"/>
</dbReference>
<organism evidence="2 3">
    <name type="scientific">Centaurea solstitialis</name>
    <name type="common">yellow star-thistle</name>
    <dbReference type="NCBI Taxonomy" id="347529"/>
    <lineage>
        <taxon>Eukaryota</taxon>
        <taxon>Viridiplantae</taxon>
        <taxon>Streptophyta</taxon>
        <taxon>Embryophyta</taxon>
        <taxon>Tracheophyta</taxon>
        <taxon>Spermatophyta</taxon>
        <taxon>Magnoliopsida</taxon>
        <taxon>eudicotyledons</taxon>
        <taxon>Gunneridae</taxon>
        <taxon>Pentapetalae</taxon>
        <taxon>asterids</taxon>
        <taxon>campanulids</taxon>
        <taxon>Asterales</taxon>
        <taxon>Asteraceae</taxon>
        <taxon>Carduoideae</taxon>
        <taxon>Cardueae</taxon>
        <taxon>Centaureinae</taxon>
        <taxon>Centaurea</taxon>
    </lineage>
</organism>
<name>A0AA38W7L3_9ASTR</name>
<dbReference type="SUPFAM" id="SSF53756">
    <property type="entry name" value="UDP-Glycosyltransferase/glycogen phosphorylase"/>
    <property type="match status" value="1"/>
</dbReference>